<dbReference type="AlphaFoldDB" id="A0AAD8ALP5"/>
<feature type="non-terminal residue" evidence="1">
    <location>
        <position position="90"/>
    </location>
</feature>
<gene>
    <name evidence="1" type="ORF">L9F63_000422</name>
</gene>
<name>A0AAD8ALP5_DIPPU</name>
<reference evidence="1" key="1">
    <citation type="journal article" date="2023" name="IScience">
        <title>Live-bearing cockroach genome reveals convergent evolutionary mechanisms linked to viviparity in insects and beyond.</title>
        <authorList>
            <person name="Fouks B."/>
            <person name="Harrison M.C."/>
            <person name="Mikhailova A.A."/>
            <person name="Marchal E."/>
            <person name="English S."/>
            <person name="Carruthers M."/>
            <person name="Jennings E.C."/>
            <person name="Chiamaka E.L."/>
            <person name="Frigard R.A."/>
            <person name="Pippel M."/>
            <person name="Attardo G.M."/>
            <person name="Benoit J.B."/>
            <person name="Bornberg-Bauer E."/>
            <person name="Tobe S.S."/>
        </authorList>
    </citation>
    <scope>NUCLEOTIDE SEQUENCE</scope>
    <source>
        <strain evidence="1">Stay&amp;Tobe</strain>
    </source>
</reference>
<comment type="caution">
    <text evidence="1">The sequence shown here is derived from an EMBL/GenBank/DDBJ whole genome shotgun (WGS) entry which is preliminary data.</text>
</comment>
<feature type="non-terminal residue" evidence="1">
    <location>
        <position position="1"/>
    </location>
</feature>
<sequence>EERKVIDLINNPELKLGLKHNESGLIDVKQTRRLGCVEMSEILTSQVGVSLKRLLLLRTREAERCQIDKTVSLTELPTFILHRERVIKGG</sequence>
<keyword evidence="2" id="KW-1185">Reference proteome</keyword>
<organism evidence="1 2">
    <name type="scientific">Diploptera punctata</name>
    <name type="common">Pacific beetle cockroach</name>
    <dbReference type="NCBI Taxonomy" id="6984"/>
    <lineage>
        <taxon>Eukaryota</taxon>
        <taxon>Metazoa</taxon>
        <taxon>Ecdysozoa</taxon>
        <taxon>Arthropoda</taxon>
        <taxon>Hexapoda</taxon>
        <taxon>Insecta</taxon>
        <taxon>Pterygota</taxon>
        <taxon>Neoptera</taxon>
        <taxon>Polyneoptera</taxon>
        <taxon>Dictyoptera</taxon>
        <taxon>Blattodea</taxon>
        <taxon>Blaberoidea</taxon>
        <taxon>Blaberidae</taxon>
        <taxon>Diplopterinae</taxon>
        <taxon>Diploptera</taxon>
    </lineage>
</organism>
<protein>
    <submittedName>
        <fullName evidence="1">Uncharacterized protein</fullName>
    </submittedName>
</protein>
<reference evidence="1" key="2">
    <citation type="submission" date="2023-05" db="EMBL/GenBank/DDBJ databases">
        <authorList>
            <person name="Fouks B."/>
        </authorList>
    </citation>
    <scope>NUCLEOTIDE SEQUENCE</scope>
    <source>
        <strain evidence="1">Stay&amp;Tobe</strain>
        <tissue evidence="1">Testes</tissue>
    </source>
</reference>
<accession>A0AAD8ALP5</accession>
<evidence type="ECO:0000313" key="1">
    <source>
        <dbReference type="EMBL" id="KAJ9601398.1"/>
    </source>
</evidence>
<dbReference type="EMBL" id="JASPKZ010000018">
    <property type="protein sequence ID" value="KAJ9601398.1"/>
    <property type="molecule type" value="Genomic_DNA"/>
</dbReference>
<proteinExistence type="predicted"/>
<dbReference type="Proteomes" id="UP001233999">
    <property type="component" value="Unassembled WGS sequence"/>
</dbReference>
<evidence type="ECO:0000313" key="2">
    <source>
        <dbReference type="Proteomes" id="UP001233999"/>
    </source>
</evidence>